<dbReference type="KEGG" id="apel:CA267_017390"/>
<feature type="transmembrane region" description="Helical" evidence="8">
    <location>
        <begin position="418"/>
        <end position="446"/>
    </location>
</feature>
<dbReference type="NCBIfam" id="TIGR00842">
    <property type="entry name" value="bcct"/>
    <property type="match status" value="1"/>
</dbReference>
<dbReference type="GO" id="GO:0022857">
    <property type="term" value="F:transmembrane transporter activity"/>
    <property type="evidence" value="ECO:0007669"/>
    <property type="project" value="InterPro"/>
</dbReference>
<proteinExistence type="inferred from homology"/>
<feature type="transmembrane region" description="Helical" evidence="8">
    <location>
        <begin position="105"/>
        <end position="125"/>
    </location>
</feature>
<feature type="transmembrane region" description="Helical" evidence="8">
    <location>
        <begin position="196"/>
        <end position="222"/>
    </location>
</feature>
<name>A0A6N3IX54_9ALTE</name>
<protein>
    <submittedName>
        <fullName evidence="9">Choline BCCT transporter BetT</fullName>
    </submittedName>
</protein>
<sequence length="669" mass="74329">MKTSHSDQDTKELSANDSEAGQLNKPVFISSSLLIIALLIFAVSSPEVANTFFQHLLDVIIKNGSWFYILAVAIIVLFVTFLGLSSYGNIRLGPDHSKPEFSLPTWLSMLFAAGMGIGLMFFGVAEPLMHFMDPPTADPNSVEAVREAMKTTFFHWGIHAWAIYAVVALVLGYFAYRHNLPLTLRSALYPFIGDRIYGWAGHLVDIFAVTSTIFGIATSLGVGASQINAGLNYVFELPKSTTVQISLMAGVVCIAIVSVVTGLDKGIRRLSETNMLLAVALLIFILILGPTVFLLQAYLQNTGAYLSDIVRNTLNLYAYEKTDWIGGWTIFYWGWWLAWAPFVGLFIARISYGRTIREFILGVLLIPSLFTLLWMTVFGNSAIDLVFSQHNVALASMVDQDTSVALFVFLDNFPFSQFLSVIAVLMVIIFFITSCDSGAMVVDMLCSHGSNNTPVWQRIYWAVGVGVVASILLYAGGLDALQTMTIASALPFAIILLVSLLGLLKALRVEAYKRESLQIPAVQSADNETNQNWRDRLENIVSYPNKVAVSRFMKKVVLPAFKEVGLELEKQNFEVVIIEDEEHMKFSVAMGDEPEFVYAVYPTPTAQPDFTVTEGESLDTDGDQTYYRAEVHLSEGGQNYDIMGWSKLAVINDVIDHYHKHQHFLHLMK</sequence>
<gene>
    <name evidence="9" type="primary">betT</name>
    <name evidence="9" type="ORF">CA267_017390</name>
</gene>
<comment type="similarity">
    <text evidence="2">Belongs to the BCCT transporter (TC 2.A.15) family.</text>
</comment>
<feature type="transmembrane region" description="Helical" evidence="8">
    <location>
        <begin position="359"/>
        <end position="378"/>
    </location>
</feature>
<feature type="transmembrane region" description="Helical" evidence="8">
    <location>
        <begin position="27"/>
        <end position="45"/>
    </location>
</feature>
<evidence type="ECO:0000256" key="4">
    <source>
        <dbReference type="ARBA" id="ARBA00022475"/>
    </source>
</evidence>
<evidence type="ECO:0000256" key="6">
    <source>
        <dbReference type="ARBA" id="ARBA00022989"/>
    </source>
</evidence>
<dbReference type="Pfam" id="PF02028">
    <property type="entry name" value="BCCT"/>
    <property type="match status" value="1"/>
</dbReference>
<dbReference type="PANTHER" id="PTHR30047:SF7">
    <property type="entry name" value="HIGH-AFFINITY CHOLINE TRANSPORT PROTEIN"/>
    <property type="match status" value="1"/>
</dbReference>
<evidence type="ECO:0000313" key="9">
    <source>
        <dbReference type="EMBL" id="QJR82926.1"/>
    </source>
</evidence>
<keyword evidence="7 8" id="KW-0472">Membrane</keyword>
<keyword evidence="6 8" id="KW-1133">Transmembrane helix</keyword>
<organism evidence="9 10">
    <name type="scientific">Alteromonas pelagimontana</name>
    <dbReference type="NCBI Taxonomy" id="1858656"/>
    <lineage>
        <taxon>Bacteria</taxon>
        <taxon>Pseudomonadati</taxon>
        <taxon>Pseudomonadota</taxon>
        <taxon>Gammaproteobacteria</taxon>
        <taxon>Alteromonadales</taxon>
        <taxon>Alteromonadaceae</taxon>
        <taxon>Alteromonas/Salinimonas group</taxon>
        <taxon>Alteromonas</taxon>
    </lineage>
</organism>
<dbReference type="GO" id="GO:0005886">
    <property type="term" value="C:plasma membrane"/>
    <property type="evidence" value="ECO:0007669"/>
    <property type="project" value="UniProtKB-SubCell"/>
</dbReference>
<feature type="transmembrane region" description="Helical" evidence="8">
    <location>
        <begin position="458"/>
        <end position="477"/>
    </location>
</feature>
<keyword evidence="4" id="KW-1003">Cell membrane</keyword>
<dbReference type="RefSeq" id="WP_075609615.1">
    <property type="nucleotide sequence ID" value="NZ_CP052766.1"/>
</dbReference>
<dbReference type="InterPro" id="IPR000060">
    <property type="entry name" value="BCCT_transptr"/>
</dbReference>
<accession>A0A6N3IX54</accession>
<evidence type="ECO:0000256" key="5">
    <source>
        <dbReference type="ARBA" id="ARBA00022692"/>
    </source>
</evidence>
<dbReference type="PROSITE" id="PS01303">
    <property type="entry name" value="BCCT"/>
    <property type="match status" value="1"/>
</dbReference>
<dbReference type="AlphaFoldDB" id="A0A6N3IX54"/>
<keyword evidence="10" id="KW-1185">Reference proteome</keyword>
<evidence type="ECO:0000256" key="8">
    <source>
        <dbReference type="SAM" id="Phobius"/>
    </source>
</evidence>
<evidence type="ECO:0000256" key="7">
    <source>
        <dbReference type="ARBA" id="ARBA00023136"/>
    </source>
</evidence>
<feature type="transmembrane region" description="Helical" evidence="8">
    <location>
        <begin position="65"/>
        <end position="84"/>
    </location>
</feature>
<comment type="subcellular location">
    <subcellularLocation>
        <location evidence="1">Cell membrane</location>
        <topology evidence="1">Multi-pass membrane protein</topology>
    </subcellularLocation>
</comment>
<feature type="transmembrane region" description="Helical" evidence="8">
    <location>
        <begin position="325"/>
        <end position="347"/>
    </location>
</feature>
<evidence type="ECO:0000313" key="10">
    <source>
        <dbReference type="Proteomes" id="UP000219285"/>
    </source>
</evidence>
<feature type="transmembrane region" description="Helical" evidence="8">
    <location>
        <begin position="153"/>
        <end position="176"/>
    </location>
</feature>
<feature type="transmembrane region" description="Helical" evidence="8">
    <location>
        <begin position="275"/>
        <end position="299"/>
    </location>
</feature>
<evidence type="ECO:0000256" key="2">
    <source>
        <dbReference type="ARBA" id="ARBA00005658"/>
    </source>
</evidence>
<feature type="transmembrane region" description="Helical" evidence="8">
    <location>
        <begin position="483"/>
        <end position="504"/>
    </location>
</feature>
<keyword evidence="5 8" id="KW-0812">Transmembrane</keyword>
<keyword evidence="3" id="KW-0813">Transport</keyword>
<dbReference type="NCBIfam" id="NF007399">
    <property type="entry name" value="PRK09928.1"/>
    <property type="match status" value="1"/>
</dbReference>
<dbReference type="Proteomes" id="UP000219285">
    <property type="component" value="Chromosome"/>
</dbReference>
<evidence type="ECO:0000256" key="1">
    <source>
        <dbReference type="ARBA" id="ARBA00004651"/>
    </source>
</evidence>
<dbReference type="EMBL" id="CP052766">
    <property type="protein sequence ID" value="QJR82926.1"/>
    <property type="molecule type" value="Genomic_DNA"/>
</dbReference>
<dbReference type="OrthoDB" id="9775735at2"/>
<dbReference type="PANTHER" id="PTHR30047">
    <property type="entry name" value="HIGH-AFFINITY CHOLINE TRANSPORT PROTEIN-RELATED"/>
    <property type="match status" value="1"/>
</dbReference>
<feature type="transmembrane region" description="Helical" evidence="8">
    <location>
        <begin position="242"/>
        <end position="263"/>
    </location>
</feature>
<reference evidence="10" key="1">
    <citation type="submission" date="2014-12" db="EMBL/GenBank/DDBJ databases">
        <title>Complete genome sequence of a multi-drug resistant Klebsiella pneumoniae.</title>
        <authorList>
            <person name="Hua X."/>
            <person name="Chen Q."/>
            <person name="Li X."/>
            <person name="Feng Y."/>
            <person name="Ruan Z."/>
            <person name="Yu Y."/>
        </authorList>
    </citation>
    <scope>NUCLEOTIDE SEQUENCE [LARGE SCALE GENOMIC DNA]</scope>
    <source>
        <strain evidence="10">5.12</strain>
    </source>
</reference>
<reference evidence="9 10" key="2">
    <citation type="submission" date="2020-04" db="EMBL/GenBank/DDBJ databases">
        <title>Complete genome sequence of Alteromonas pelagimontana 5.12T.</title>
        <authorList>
            <person name="Sinha R.K."/>
            <person name="Krishnan K.P."/>
            <person name="Kurian J.P."/>
        </authorList>
    </citation>
    <scope>NUCLEOTIDE SEQUENCE [LARGE SCALE GENOMIC DNA]</scope>
    <source>
        <strain evidence="9 10">5.12</strain>
    </source>
</reference>
<dbReference type="InterPro" id="IPR018093">
    <property type="entry name" value="BCCT_CS"/>
</dbReference>
<evidence type="ECO:0000256" key="3">
    <source>
        <dbReference type="ARBA" id="ARBA00022448"/>
    </source>
</evidence>